<sequence>MAEPSKSTPGTPGLPELPIVQLEPWEQRSRLEKYGGFYYLAVGGLVLLVGMIGWFAWGAWSLREVWRDVYILHDPGRPEADRVEAARRLAGNPDATPRQRLDIALAPDLPDRARYLVAESLPPEAAEDDPRGYALAVSRAEGRPDWLRLLLLRPLAYGAGAGAAIEQGPMRELADHPDPAVALWARYTLAESNRYNTIHDKALRSEAGDDGPYAGLAEILVRALDARADDDRVARLDEATRWVRAHHPGASSVWSGAGEAAPTGVGGGEG</sequence>
<dbReference type="KEGG" id="tpla:ElP_44400"/>
<feature type="region of interest" description="Disordered" evidence="1">
    <location>
        <begin position="251"/>
        <end position="270"/>
    </location>
</feature>
<reference evidence="3 4" key="1">
    <citation type="submission" date="2019-02" db="EMBL/GenBank/DDBJ databases">
        <title>Deep-cultivation of Planctomycetes and their phenomic and genomic characterization uncovers novel biology.</title>
        <authorList>
            <person name="Wiegand S."/>
            <person name="Jogler M."/>
            <person name="Boedeker C."/>
            <person name="Pinto D."/>
            <person name="Vollmers J."/>
            <person name="Rivas-Marin E."/>
            <person name="Kohn T."/>
            <person name="Peeters S.H."/>
            <person name="Heuer A."/>
            <person name="Rast P."/>
            <person name="Oberbeckmann S."/>
            <person name="Bunk B."/>
            <person name="Jeske O."/>
            <person name="Meyerdierks A."/>
            <person name="Storesund J.E."/>
            <person name="Kallscheuer N."/>
            <person name="Luecker S."/>
            <person name="Lage O.M."/>
            <person name="Pohl T."/>
            <person name="Merkel B.J."/>
            <person name="Hornburger P."/>
            <person name="Mueller R.-W."/>
            <person name="Bruemmer F."/>
            <person name="Labrenz M."/>
            <person name="Spormann A.M."/>
            <person name="Op den Camp H."/>
            <person name="Overmann J."/>
            <person name="Amann R."/>
            <person name="Jetten M.S.M."/>
            <person name="Mascher T."/>
            <person name="Medema M.H."/>
            <person name="Devos D.P."/>
            <person name="Kaster A.-K."/>
            <person name="Ovreas L."/>
            <person name="Rohde M."/>
            <person name="Galperin M.Y."/>
            <person name="Jogler C."/>
        </authorList>
    </citation>
    <scope>NUCLEOTIDE SEQUENCE [LARGE SCALE GENOMIC DNA]</scope>
    <source>
        <strain evidence="3 4">ElP</strain>
    </source>
</reference>
<feature type="transmembrane region" description="Helical" evidence="2">
    <location>
        <begin position="37"/>
        <end position="57"/>
    </location>
</feature>
<keyword evidence="2" id="KW-0812">Transmembrane</keyword>
<evidence type="ECO:0000256" key="1">
    <source>
        <dbReference type="SAM" id="MobiDB-lite"/>
    </source>
</evidence>
<dbReference type="OrthoDB" id="272120at2"/>
<accession>A0A518H6U5</accession>
<evidence type="ECO:0000256" key="2">
    <source>
        <dbReference type="SAM" id="Phobius"/>
    </source>
</evidence>
<dbReference type="AlphaFoldDB" id="A0A518H6U5"/>
<evidence type="ECO:0000313" key="4">
    <source>
        <dbReference type="Proteomes" id="UP000317835"/>
    </source>
</evidence>
<keyword evidence="4" id="KW-1185">Reference proteome</keyword>
<keyword evidence="2" id="KW-0472">Membrane</keyword>
<dbReference type="RefSeq" id="WP_145272895.1">
    <property type="nucleotide sequence ID" value="NZ_CP036426.1"/>
</dbReference>
<dbReference type="Proteomes" id="UP000317835">
    <property type="component" value="Chromosome"/>
</dbReference>
<organism evidence="3 4">
    <name type="scientific">Tautonia plasticadhaerens</name>
    <dbReference type="NCBI Taxonomy" id="2527974"/>
    <lineage>
        <taxon>Bacteria</taxon>
        <taxon>Pseudomonadati</taxon>
        <taxon>Planctomycetota</taxon>
        <taxon>Planctomycetia</taxon>
        <taxon>Isosphaerales</taxon>
        <taxon>Isosphaeraceae</taxon>
        <taxon>Tautonia</taxon>
    </lineage>
</organism>
<keyword evidence="2" id="KW-1133">Transmembrane helix</keyword>
<protein>
    <submittedName>
        <fullName evidence="3">Uncharacterized protein</fullName>
    </submittedName>
</protein>
<name>A0A518H6U5_9BACT</name>
<dbReference type="EMBL" id="CP036426">
    <property type="protein sequence ID" value="QDV36514.1"/>
    <property type="molecule type" value="Genomic_DNA"/>
</dbReference>
<proteinExistence type="predicted"/>
<gene>
    <name evidence="3" type="ORF">ElP_44400</name>
</gene>
<evidence type="ECO:0000313" key="3">
    <source>
        <dbReference type="EMBL" id="QDV36514.1"/>
    </source>
</evidence>